<dbReference type="EMBL" id="JACXWD010000009">
    <property type="protein sequence ID" value="MBD3867384.1"/>
    <property type="molecule type" value="Genomic_DNA"/>
</dbReference>
<evidence type="ECO:0000256" key="5">
    <source>
        <dbReference type="ARBA" id="ARBA00023002"/>
    </source>
</evidence>
<evidence type="ECO:0000256" key="7">
    <source>
        <dbReference type="ARBA" id="ARBA00048508"/>
    </source>
</evidence>
<dbReference type="PANTHER" id="PTHR42760">
    <property type="entry name" value="SHORT-CHAIN DEHYDROGENASES/REDUCTASES FAMILY MEMBER"/>
    <property type="match status" value="1"/>
</dbReference>
<dbReference type="SMART" id="SM00822">
    <property type="entry name" value="PKS_KR"/>
    <property type="match status" value="1"/>
</dbReference>
<dbReference type="CDD" id="cd05333">
    <property type="entry name" value="BKR_SDR_c"/>
    <property type="match status" value="1"/>
</dbReference>
<dbReference type="Pfam" id="PF13561">
    <property type="entry name" value="adh_short_C2"/>
    <property type="match status" value="1"/>
</dbReference>
<gene>
    <name evidence="9" type="primary">fabG</name>
    <name evidence="9" type="ORF">IFK94_04580</name>
</gene>
<evidence type="ECO:0000256" key="3">
    <source>
        <dbReference type="ARBA" id="ARBA00017650"/>
    </source>
</evidence>
<protein>
    <recommendedName>
        <fullName evidence="3">3-oxoacyl-[acyl-carrier-protein] reductase FabG</fullName>
    </recommendedName>
    <alternativeName>
        <fullName evidence="6">Beta-ketoacyl-ACP reductase</fullName>
    </alternativeName>
</protein>
<dbReference type="NCBIfam" id="NF004198">
    <property type="entry name" value="PRK05653.1-3"/>
    <property type="match status" value="1"/>
</dbReference>
<dbReference type="NCBIfam" id="NF005559">
    <property type="entry name" value="PRK07231.1"/>
    <property type="match status" value="1"/>
</dbReference>
<feature type="domain" description="Ketoreductase" evidence="8">
    <location>
        <begin position="6"/>
        <end position="191"/>
    </location>
</feature>
<dbReference type="NCBIfam" id="NF009466">
    <property type="entry name" value="PRK12826.1-2"/>
    <property type="match status" value="1"/>
</dbReference>
<evidence type="ECO:0000259" key="8">
    <source>
        <dbReference type="SMART" id="SM00822"/>
    </source>
</evidence>
<keyword evidence="4" id="KW-0521">NADP</keyword>
<dbReference type="AlphaFoldDB" id="A0A8J6Y1E7"/>
<name>A0A8J6Y1E7_9BACT</name>
<evidence type="ECO:0000256" key="1">
    <source>
        <dbReference type="ARBA" id="ARBA00002607"/>
    </source>
</evidence>
<dbReference type="GO" id="GO:0030497">
    <property type="term" value="P:fatty acid elongation"/>
    <property type="evidence" value="ECO:0007669"/>
    <property type="project" value="TreeGrafter"/>
</dbReference>
<comment type="similarity">
    <text evidence="2">Belongs to the short-chain dehydrogenases/reductases (SDR) family.</text>
</comment>
<dbReference type="GO" id="GO:0004316">
    <property type="term" value="F:3-oxoacyl-[acyl-carrier-protein] reductase (NADPH) activity"/>
    <property type="evidence" value="ECO:0007669"/>
    <property type="project" value="UniProtKB-EC"/>
</dbReference>
<dbReference type="InterPro" id="IPR020904">
    <property type="entry name" value="Sc_DH/Rdtase_CS"/>
</dbReference>
<evidence type="ECO:0000256" key="6">
    <source>
        <dbReference type="ARBA" id="ARBA00029899"/>
    </source>
</evidence>
<dbReference type="InterPro" id="IPR057326">
    <property type="entry name" value="KR_dom"/>
</dbReference>
<evidence type="ECO:0000256" key="2">
    <source>
        <dbReference type="ARBA" id="ARBA00006484"/>
    </source>
</evidence>
<evidence type="ECO:0000313" key="9">
    <source>
        <dbReference type="EMBL" id="MBD3867384.1"/>
    </source>
</evidence>
<evidence type="ECO:0000256" key="4">
    <source>
        <dbReference type="ARBA" id="ARBA00022857"/>
    </source>
</evidence>
<dbReference type="PRINTS" id="PR00081">
    <property type="entry name" value="GDHRDH"/>
</dbReference>
<dbReference type="PRINTS" id="PR00080">
    <property type="entry name" value="SDRFAMILY"/>
</dbReference>
<dbReference type="Proteomes" id="UP000648239">
    <property type="component" value="Unassembled WGS sequence"/>
</dbReference>
<dbReference type="FunFam" id="3.40.50.720:FF:000115">
    <property type="entry name" value="3-oxoacyl-[acyl-carrier-protein] reductase FabG"/>
    <property type="match status" value="1"/>
</dbReference>
<proteinExistence type="inferred from homology"/>
<sequence length="258" mass="27642">MNFQDRTALITGSAQGIGLEIARLFYNAGAHVVIVDLFQEGVDAACKEVAGSVDDDRIAGFTCDVADPDSVWALFRSVKGKFGKLDILVNNAGITRDGLFARMTFESWKKVIDVNLTGTYLCCRQGLALLRKSTAGRIINLSSISANGNIGQANYSASKAGVIGLTKTLALELARYHMTVNAVAPGFIDTKMTEAVSDEARKHWLDKVPAKRAGTPMDVARTVAFLASDKASYITGEVVEVDGGLHVPKRFPARTAEA</sequence>
<organism evidence="9 10">
    <name type="scientific">Candidatus Polarisedimenticola svalbardensis</name>
    <dbReference type="NCBI Taxonomy" id="2886004"/>
    <lineage>
        <taxon>Bacteria</taxon>
        <taxon>Pseudomonadati</taxon>
        <taxon>Acidobacteriota</taxon>
        <taxon>Candidatus Polarisedimenticolia</taxon>
        <taxon>Candidatus Polarisedimenticolales</taxon>
        <taxon>Candidatus Polarisedimenticolaceae</taxon>
        <taxon>Candidatus Polarisedimenticola</taxon>
    </lineage>
</organism>
<dbReference type="SUPFAM" id="SSF51735">
    <property type="entry name" value="NAD(P)-binding Rossmann-fold domains"/>
    <property type="match status" value="1"/>
</dbReference>
<dbReference type="InterPro" id="IPR002347">
    <property type="entry name" value="SDR_fam"/>
</dbReference>
<dbReference type="Gene3D" id="3.40.50.720">
    <property type="entry name" value="NAD(P)-binding Rossmann-like Domain"/>
    <property type="match status" value="1"/>
</dbReference>
<comment type="caution">
    <text evidence="9">The sequence shown here is derived from an EMBL/GenBank/DDBJ whole genome shotgun (WGS) entry which is preliminary data.</text>
</comment>
<reference evidence="9 10" key="1">
    <citation type="submission" date="2020-08" db="EMBL/GenBank/DDBJ databases">
        <title>Acidobacteriota in marine sediments use diverse sulfur dissimilation pathways.</title>
        <authorList>
            <person name="Wasmund K."/>
        </authorList>
    </citation>
    <scope>NUCLEOTIDE SEQUENCE [LARGE SCALE GENOMIC DNA]</scope>
    <source>
        <strain evidence="9">MAG AM4</strain>
    </source>
</reference>
<dbReference type="PANTHER" id="PTHR42760:SF40">
    <property type="entry name" value="3-OXOACYL-[ACYL-CARRIER-PROTEIN] REDUCTASE, CHLOROPLASTIC"/>
    <property type="match status" value="1"/>
</dbReference>
<dbReference type="InterPro" id="IPR036291">
    <property type="entry name" value="NAD(P)-bd_dom_sf"/>
</dbReference>
<accession>A0A8J6Y1E7</accession>
<comment type="catalytic activity">
    <reaction evidence="7">
        <text>a (3R)-hydroxyacyl-[ACP] + NADP(+) = a 3-oxoacyl-[ACP] + NADPH + H(+)</text>
        <dbReference type="Rhea" id="RHEA:17397"/>
        <dbReference type="Rhea" id="RHEA-COMP:9916"/>
        <dbReference type="Rhea" id="RHEA-COMP:9945"/>
        <dbReference type="ChEBI" id="CHEBI:15378"/>
        <dbReference type="ChEBI" id="CHEBI:57783"/>
        <dbReference type="ChEBI" id="CHEBI:58349"/>
        <dbReference type="ChEBI" id="CHEBI:78776"/>
        <dbReference type="ChEBI" id="CHEBI:78827"/>
        <dbReference type="EC" id="1.1.1.100"/>
    </reaction>
</comment>
<comment type="function">
    <text evidence="1">Catalyzes the NADPH-dependent reduction of beta-ketoacyl-ACP substrates to beta-hydroxyacyl-ACP products, the first reductive step in the elongation cycle of fatty acid biosynthesis.</text>
</comment>
<keyword evidence="5 9" id="KW-0560">Oxidoreductase</keyword>
<evidence type="ECO:0000313" key="10">
    <source>
        <dbReference type="Proteomes" id="UP000648239"/>
    </source>
</evidence>
<dbReference type="PROSITE" id="PS00061">
    <property type="entry name" value="ADH_SHORT"/>
    <property type="match status" value="1"/>
</dbReference>